<name>A0A6A5FTM0_CAERE</name>
<evidence type="ECO:0000256" key="1">
    <source>
        <dbReference type="SAM" id="SignalP"/>
    </source>
</evidence>
<feature type="signal peptide" evidence="1">
    <location>
        <begin position="1"/>
        <end position="28"/>
    </location>
</feature>
<gene>
    <name evidence="2" type="ORF">GCK72_022178</name>
</gene>
<dbReference type="EMBL" id="WUAV01000006">
    <property type="protein sequence ID" value="KAF1745731.1"/>
    <property type="molecule type" value="Genomic_DNA"/>
</dbReference>
<comment type="caution">
    <text evidence="2">The sequence shown here is derived from an EMBL/GenBank/DDBJ whole genome shotgun (WGS) entry which is preliminary data.</text>
</comment>
<dbReference type="GeneID" id="78777395"/>
<sequence length="76" mass="8382">MRKGRILGFLKIIGVVVTLLHKLPDAEDEEEAESESQNNSLEDQFEIAWIVLDVNQFVGLKKSNLLNSLLSLGGTG</sequence>
<accession>A0A6A5FTM0</accession>
<keyword evidence="1" id="KW-0732">Signal</keyword>
<proteinExistence type="predicted"/>
<protein>
    <submittedName>
        <fullName evidence="2">Uncharacterized protein</fullName>
    </submittedName>
</protein>
<organism evidence="2 3">
    <name type="scientific">Caenorhabditis remanei</name>
    <name type="common">Caenorhabditis vulgaris</name>
    <dbReference type="NCBI Taxonomy" id="31234"/>
    <lineage>
        <taxon>Eukaryota</taxon>
        <taxon>Metazoa</taxon>
        <taxon>Ecdysozoa</taxon>
        <taxon>Nematoda</taxon>
        <taxon>Chromadorea</taxon>
        <taxon>Rhabditida</taxon>
        <taxon>Rhabditina</taxon>
        <taxon>Rhabditomorpha</taxon>
        <taxon>Rhabditoidea</taxon>
        <taxon>Rhabditidae</taxon>
        <taxon>Peloderinae</taxon>
        <taxon>Caenorhabditis</taxon>
    </lineage>
</organism>
<feature type="chain" id="PRO_5025657282" evidence="1">
    <location>
        <begin position="29"/>
        <end position="76"/>
    </location>
</feature>
<evidence type="ECO:0000313" key="3">
    <source>
        <dbReference type="Proteomes" id="UP000483820"/>
    </source>
</evidence>
<dbReference type="Proteomes" id="UP000483820">
    <property type="component" value="Chromosome X"/>
</dbReference>
<dbReference type="KEGG" id="crq:GCK72_022178"/>
<reference evidence="2 3" key="1">
    <citation type="submission" date="2019-12" db="EMBL/GenBank/DDBJ databases">
        <title>Chromosome-level assembly of the Caenorhabditis remanei genome.</title>
        <authorList>
            <person name="Teterina A.A."/>
            <person name="Willis J.H."/>
            <person name="Phillips P.C."/>
        </authorList>
    </citation>
    <scope>NUCLEOTIDE SEQUENCE [LARGE SCALE GENOMIC DNA]</scope>
    <source>
        <strain evidence="2 3">PX506</strain>
        <tissue evidence="2">Whole organism</tissue>
    </source>
</reference>
<dbReference type="RefSeq" id="XP_053578256.1">
    <property type="nucleotide sequence ID" value="XM_053734690.1"/>
</dbReference>
<evidence type="ECO:0000313" key="2">
    <source>
        <dbReference type="EMBL" id="KAF1745731.1"/>
    </source>
</evidence>
<dbReference type="AlphaFoldDB" id="A0A6A5FTM0"/>
<dbReference type="CTD" id="78777395"/>